<reference evidence="2 4" key="1">
    <citation type="journal article" date="2018" name="Int. J. Syst. Evol. Microbiol.">
        <title>Micromonospora globbae sp. nov., an endophytic actinomycete isolated from roots of Globba winitii C. H. Wright.</title>
        <authorList>
            <person name="Kuncharoen N."/>
            <person name="Pittayakhajonwut P."/>
            <person name="Tanasupawat S."/>
        </authorList>
    </citation>
    <scope>NUCLEOTIDE SEQUENCE [LARGE SCALE GENOMIC DNA]</scope>
    <source>
        <strain evidence="2 4">WPS1-2</strain>
    </source>
</reference>
<keyword evidence="5" id="KW-1185">Reference proteome</keyword>
<dbReference type="EMBL" id="RAQQ01000010">
    <property type="protein sequence ID" value="RKF26353.1"/>
    <property type="molecule type" value="Genomic_DNA"/>
</dbReference>
<evidence type="ECO:0000313" key="3">
    <source>
        <dbReference type="EMBL" id="WUP51655.1"/>
    </source>
</evidence>
<reference evidence="3" key="2">
    <citation type="submission" date="2022-10" db="EMBL/GenBank/DDBJ databases">
        <title>The complete genomes of actinobacterial strains from the NBC collection.</title>
        <authorList>
            <person name="Joergensen T.S."/>
            <person name="Alvarez Arevalo M."/>
            <person name="Sterndorff E.B."/>
            <person name="Faurdal D."/>
            <person name="Vuksanovic O."/>
            <person name="Mourched A.-S."/>
            <person name="Charusanti P."/>
            <person name="Shaw S."/>
            <person name="Blin K."/>
            <person name="Weber T."/>
        </authorList>
    </citation>
    <scope>NUCLEOTIDE SEQUENCE</scope>
    <source>
        <strain evidence="3">NBC_00256</strain>
    </source>
</reference>
<evidence type="ECO:0000313" key="4">
    <source>
        <dbReference type="Proteomes" id="UP000285744"/>
    </source>
</evidence>
<protein>
    <submittedName>
        <fullName evidence="2">Uncharacterized protein</fullName>
    </submittedName>
</protein>
<sequence>MGEVLPIPGFGDLFADTRGGDRTMRVSYHADREALVLSLWSGAVCRGSFRMARGDVPRLLALLAAVTAADPTATPPDATPPDRTDPRVGVVRRPAVAAGGDPAGGPAHRDAPPVVPAPRVESAPRREPAPRVAPTPRVA</sequence>
<accession>A0A420F050</accession>
<dbReference type="RefSeq" id="WP_120329149.1">
    <property type="nucleotide sequence ID" value="NZ_CP108084.1"/>
</dbReference>
<dbReference type="OrthoDB" id="5193143at2"/>
<evidence type="ECO:0000313" key="2">
    <source>
        <dbReference type="EMBL" id="RKF26353.1"/>
    </source>
</evidence>
<dbReference type="AlphaFoldDB" id="A0A420F050"/>
<evidence type="ECO:0000256" key="1">
    <source>
        <dbReference type="SAM" id="MobiDB-lite"/>
    </source>
</evidence>
<feature type="compositionally biased region" description="Low complexity" evidence="1">
    <location>
        <begin position="87"/>
        <end position="106"/>
    </location>
</feature>
<feature type="region of interest" description="Disordered" evidence="1">
    <location>
        <begin position="70"/>
        <end position="139"/>
    </location>
</feature>
<dbReference type="Proteomes" id="UP001432190">
    <property type="component" value="Chromosome"/>
</dbReference>
<dbReference type="EMBL" id="CP108084">
    <property type="protein sequence ID" value="WUP51655.1"/>
    <property type="molecule type" value="Genomic_DNA"/>
</dbReference>
<proteinExistence type="predicted"/>
<dbReference type="Proteomes" id="UP000285744">
    <property type="component" value="Unassembled WGS sequence"/>
</dbReference>
<organism evidence="2 4">
    <name type="scientific">Micromonospora globbae</name>
    <dbReference type="NCBI Taxonomy" id="1894969"/>
    <lineage>
        <taxon>Bacteria</taxon>
        <taxon>Bacillati</taxon>
        <taxon>Actinomycetota</taxon>
        <taxon>Actinomycetes</taxon>
        <taxon>Micromonosporales</taxon>
        <taxon>Micromonosporaceae</taxon>
        <taxon>Micromonospora</taxon>
    </lineage>
</organism>
<evidence type="ECO:0000313" key="5">
    <source>
        <dbReference type="Proteomes" id="UP001432190"/>
    </source>
</evidence>
<feature type="compositionally biased region" description="Low complexity" evidence="1">
    <location>
        <begin position="130"/>
        <end position="139"/>
    </location>
</feature>
<gene>
    <name evidence="2" type="ORF">D7I43_15125</name>
    <name evidence="3" type="ORF">OG994_09190</name>
</gene>
<name>A0A420F050_9ACTN</name>